<accession>A0A150XNC0</accession>
<dbReference type="Proteomes" id="UP000075615">
    <property type="component" value="Unassembled WGS sequence"/>
</dbReference>
<protein>
    <submittedName>
        <fullName evidence="1">Uncharacterized protein</fullName>
    </submittedName>
</protein>
<keyword evidence="2" id="KW-1185">Reference proteome</keyword>
<sequence length="170" mass="19747">MRIIYTGLILLFLLSNTYAQLSENWEGEWAGELKIYNEKGLQQTVDMGLNIISKSDSLWSWQIIYGSGEQEQLRDYLLYKNKADLNQYILDEQNSIQLYLSHVNQGLYSWFTVTQNELLVSYELIDEEIHFKTIVTTESQSLITGGESNSPEVKSQKIRTIQEAILIRKQ</sequence>
<dbReference type="STRING" id="296218.AWN68_17200"/>
<evidence type="ECO:0000313" key="2">
    <source>
        <dbReference type="Proteomes" id="UP000075615"/>
    </source>
</evidence>
<comment type="caution">
    <text evidence="1">The sequence shown here is derived from an EMBL/GenBank/DDBJ whole genome shotgun (WGS) entry which is preliminary data.</text>
</comment>
<proteinExistence type="predicted"/>
<reference evidence="1 2" key="1">
    <citation type="submission" date="2016-01" db="EMBL/GenBank/DDBJ databases">
        <title>Genome sequencing of Roseivirga echinicomitans KMM 6058.</title>
        <authorList>
            <person name="Selvaratnam C."/>
            <person name="Thevarajoo S."/>
            <person name="Goh K.M."/>
            <person name="Ee R."/>
            <person name="Chan K.-G."/>
            <person name="Chong C.S."/>
        </authorList>
    </citation>
    <scope>NUCLEOTIDE SEQUENCE [LARGE SCALE GENOMIC DNA]</scope>
    <source>
        <strain evidence="1 2">KMM 6058</strain>
    </source>
</reference>
<dbReference type="AlphaFoldDB" id="A0A150XNC0"/>
<evidence type="ECO:0000313" key="1">
    <source>
        <dbReference type="EMBL" id="KYG80239.1"/>
    </source>
</evidence>
<dbReference type="RefSeq" id="WP_068413841.1">
    <property type="nucleotide sequence ID" value="NZ_LRDB01000008.1"/>
</dbReference>
<gene>
    <name evidence="1" type="ORF">AWN68_17200</name>
</gene>
<organism evidence="1 2">
    <name type="scientific">Roseivirga echinicomitans</name>
    <dbReference type="NCBI Taxonomy" id="296218"/>
    <lineage>
        <taxon>Bacteria</taxon>
        <taxon>Pseudomonadati</taxon>
        <taxon>Bacteroidota</taxon>
        <taxon>Cytophagia</taxon>
        <taxon>Cytophagales</taxon>
        <taxon>Roseivirgaceae</taxon>
        <taxon>Roseivirga</taxon>
    </lineage>
</organism>
<dbReference type="EMBL" id="LRDB01000008">
    <property type="protein sequence ID" value="KYG80239.1"/>
    <property type="molecule type" value="Genomic_DNA"/>
</dbReference>
<dbReference type="OrthoDB" id="1448584at2"/>
<name>A0A150XNC0_9BACT</name>